<evidence type="ECO:0000256" key="2">
    <source>
        <dbReference type="ARBA" id="ARBA00022723"/>
    </source>
</evidence>
<feature type="domain" description="Helicase ATP-binding" evidence="14">
    <location>
        <begin position="182"/>
        <end position="442"/>
    </location>
</feature>
<dbReference type="PROSITE" id="PS51193">
    <property type="entry name" value="HELICASE_ATP_BIND_2"/>
    <property type="match status" value="1"/>
</dbReference>
<keyword evidence="1" id="KW-0004">4Fe-4S</keyword>
<dbReference type="RefSeq" id="WP_257464827.1">
    <property type="nucleotide sequence ID" value="NZ_BAABXP010000002.1"/>
</dbReference>
<evidence type="ECO:0000256" key="3">
    <source>
        <dbReference type="ARBA" id="ARBA00022741"/>
    </source>
</evidence>
<keyword evidence="5" id="KW-0378">Hydrolase</keyword>
<dbReference type="Proteomes" id="UP001549106">
    <property type="component" value="Unassembled WGS sequence"/>
</dbReference>
<dbReference type="InterPro" id="IPR006554">
    <property type="entry name" value="Helicase-like_DEXD_c2"/>
</dbReference>
<comment type="caution">
    <text evidence="15">The sequence shown here is derived from an EMBL/GenBank/DDBJ whole genome shotgun (WGS) entry which is preliminary data.</text>
</comment>
<dbReference type="InterPro" id="IPR027417">
    <property type="entry name" value="P-loop_NTPase"/>
</dbReference>
<evidence type="ECO:0000256" key="10">
    <source>
        <dbReference type="ARBA" id="ARBA00023125"/>
    </source>
</evidence>
<name>A0ABV2M396_9FIRM</name>
<dbReference type="EMBL" id="JBEPMJ010000015">
    <property type="protein sequence ID" value="MET3750866.1"/>
    <property type="molecule type" value="Genomic_DNA"/>
</dbReference>
<evidence type="ECO:0000256" key="13">
    <source>
        <dbReference type="ARBA" id="ARBA00038058"/>
    </source>
</evidence>
<dbReference type="Gene3D" id="1.10.275.40">
    <property type="match status" value="1"/>
</dbReference>
<keyword evidence="6 15" id="KW-0347">Helicase</keyword>
<keyword evidence="11" id="KW-0234">DNA repair</keyword>
<dbReference type="InterPro" id="IPR010614">
    <property type="entry name" value="RAD3-like_helicase_DEAD"/>
</dbReference>
<keyword evidence="12" id="KW-0413">Isomerase</keyword>
<dbReference type="InterPro" id="IPR042493">
    <property type="entry name" value="XPD_DNA_FeS"/>
</dbReference>
<evidence type="ECO:0000256" key="12">
    <source>
        <dbReference type="ARBA" id="ARBA00023235"/>
    </source>
</evidence>
<keyword evidence="7" id="KW-0067">ATP-binding</keyword>
<dbReference type="Pfam" id="PF13307">
    <property type="entry name" value="Helicase_C_2"/>
    <property type="match status" value="1"/>
</dbReference>
<reference evidence="15 16" key="1">
    <citation type="submission" date="2024-06" db="EMBL/GenBank/DDBJ databases">
        <title>Genomic Encyclopedia of Type Strains, Phase IV (KMG-IV): sequencing the most valuable type-strain genomes for metagenomic binning, comparative biology and taxonomic classification.</title>
        <authorList>
            <person name="Goeker M."/>
        </authorList>
    </citation>
    <scope>NUCLEOTIDE SEQUENCE [LARGE SCALE GENOMIC DNA]</scope>
    <source>
        <strain evidence="15 16">DSM 29492</strain>
    </source>
</reference>
<dbReference type="PANTHER" id="PTHR11472:SF34">
    <property type="entry name" value="REGULATOR OF TELOMERE ELONGATION HELICASE 1"/>
    <property type="match status" value="1"/>
</dbReference>
<accession>A0ABV2M396</accession>
<dbReference type="GO" id="GO:0004386">
    <property type="term" value="F:helicase activity"/>
    <property type="evidence" value="ECO:0007669"/>
    <property type="project" value="UniProtKB-KW"/>
</dbReference>
<keyword evidence="3" id="KW-0547">Nucleotide-binding</keyword>
<proteinExistence type="inferred from homology"/>
<evidence type="ECO:0000256" key="7">
    <source>
        <dbReference type="ARBA" id="ARBA00022840"/>
    </source>
</evidence>
<keyword evidence="16" id="KW-1185">Reference proteome</keyword>
<organism evidence="15 16">
    <name type="scientific">Blautia caecimuris</name>
    <dbReference type="NCBI Taxonomy" id="1796615"/>
    <lineage>
        <taxon>Bacteria</taxon>
        <taxon>Bacillati</taxon>
        <taxon>Bacillota</taxon>
        <taxon>Clostridia</taxon>
        <taxon>Lachnospirales</taxon>
        <taxon>Lachnospiraceae</taxon>
        <taxon>Blautia</taxon>
    </lineage>
</organism>
<dbReference type="InterPro" id="IPR014013">
    <property type="entry name" value="Helic_SF1/SF2_ATP-bd_DinG/Rad3"/>
</dbReference>
<keyword evidence="10" id="KW-0238">DNA-binding</keyword>
<dbReference type="InterPro" id="IPR006555">
    <property type="entry name" value="ATP-dep_Helicase_C"/>
</dbReference>
<evidence type="ECO:0000256" key="5">
    <source>
        <dbReference type="ARBA" id="ARBA00022801"/>
    </source>
</evidence>
<evidence type="ECO:0000256" key="8">
    <source>
        <dbReference type="ARBA" id="ARBA00023004"/>
    </source>
</evidence>
<keyword evidence="2" id="KW-0479">Metal-binding</keyword>
<evidence type="ECO:0000256" key="9">
    <source>
        <dbReference type="ARBA" id="ARBA00023014"/>
    </source>
</evidence>
<evidence type="ECO:0000259" key="14">
    <source>
        <dbReference type="PROSITE" id="PS51193"/>
    </source>
</evidence>
<evidence type="ECO:0000313" key="16">
    <source>
        <dbReference type="Proteomes" id="UP001549106"/>
    </source>
</evidence>
<dbReference type="Pfam" id="PF06733">
    <property type="entry name" value="DEAD_2"/>
    <property type="match status" value="1"/>
</dbReference>
<evidence type="ECO:0000256" key="4">
    <source>
        <dbReference type="ARBA" id="ARBA00022763"/>
    </source>
</evidence>
<keyword evidence="9" id="KW-0411">Iron-sulfur</keyword>
<sequence>MEKKVVRISVRNLVEFILRSGDLDSGSGVQDKEAMQKGSRIHRKIQKQMGSSYRPEVSLKQDTEYEDLILRVEGRADGIFTEEETVCIDEIKGVYKKLEHLESPVEVHRAQAMCYAWIYMLQNDLEKIDVQMTYAHLDTEEIRRFREFFSREELEAWYQKLTGEYHKWVSFRLKWQEKRNASMKNLEFPFPYRKGQREMVAGVYHAVSSKKQIFVQAPTGVGKTMSSVFPSVRAIGEGKGELLFYLTAKTITRTVAQDAFEILRTKGLLFQTVTITAKEKLCFCEKTECTPEKCPWAKGHFDRVNDAVYELWTAEQSFSREKILEQAEKWKVCPFEMCLDLSSWVDGVICDYNYVFDPNVKLKRFFGDGVSGDYIFLIDEAHNLAERGREMYSACLAREDVMEIRKYIKPYSPRLYRALGRAARQLLEIKKEGETERILESTGTLPLTLLQAQGEMDRLLEEPPSQEVVDRILDFYFQVRDFLNISELVDENYEIYTSEEEDGKFRIRLFCVNPASNLQECLNKGKSTVFFSATLLPMQYYRKLLSTREDDYGIYVRSPFDPEKRCILTCVDVSSRYTRRGYEEYRRIAEYIARMAWQKKGNYMVFFPSYKLLEDVKQVYEQEFAADWVTCVCQTPSMNERDREEFLEEFKEQGETTLVGFCIMGGIFSEGIDLMGDRLIGAAIVGTGLPQVNTEREVLKKHYDRLGENGFDYAYRFPGMNKVLQAAGRVIRTKEDVGCILLMDERFRSTEYRILFPEEWNDMHICRMGNVESILKDFWKRNVLDIQ</sequence>
<keyword evidence="4" id="KW-0227">DNA damage</keyword>
<dbReference type="SMART" id="SM00491">
    <property type="entry name" value="HELICc2"/>
    <property type="match status" value="1"/>
</dbReference>
<dbReference type="SMART" id="SM00488">
    <property type="entry name" value="DEXDc2"/>
    <property type="match status" value="1"/>
</dbReference>
<dbReference type="PANTHER" id="PTHR11472">
    <property type="entry name" value="DNA REPAIR DEAD HELICASE RAD3/XP-D SUBFAMILY MEMBER"/>
    <property type="match status" value="1"/>
</dbReference>
<dbReference type="Gene3D" id="3.40.50.300">
    <property type="entry name" value="P-loop containing nucleotide triphosphate hydrolases"/>
    <property type="match status" value="2"/>
</dbReference>
<gene>
    <name evidence="15" type="ORF">ABID24_002119</name>
</gene>
<comment type="similarity">
    <text evidence="13">Belongs to the helicase family. DinG subfamily.</text>
</comment>
<keyword evidence="8" id="KW-0408">Iron</keyword>
<dbReference type="InterPro" id="IPR045028">
    <property type="entry name" value="DinG/Rad3-like"/>
</dbReference>
<evidence type="ECO:0000256" key="11">
    <source>
        <dbReference type="ARBA" id="ARBA00023204"/>
    </source>
</evidence>
<protein>
    <submittedName>
        <fullName evidence="15">Rad3-related DNA helicase</fullName>
    </submittedName>
</protein>
<dbReference type="InterPro" id="IPR011604">
    <property type="entry name" value="PDDEXK-like_dom_sf"/>
</dbReference>
<evidence type="ECO:0000313" key="15">
    <source>
        <dbReference type="EMBL" id="MET3750866.1"/>
    </source>
</evidence>
<dbReference type="SUPFAM" id="SSF52540">
    <property type="entry name" value="P-loop containing nucleoside triphosphate hydrolases"/>
    <property type="match status" value="1"/>
</dbReference>
<evidence type="ECO:0000256" key="1">
    <source>
        <dbReference type="ARBA" id="ARBA00022485"/>
    </source>
</evidence>
<dbReference type="Gene3D" id="1.10.30.20">
    <property type="entry name" value="Bacterial XPD DNA helicase, FeS cluster domain"/>
    <property type="match status" value="1"/>
</dbReference>
<evidence type="ECO:0000256" key="6">
    <source>
        <dbReference type="ARBA" id="ARBA00022806"/>
    </source>
</evidence>
<dbReference type="Gene3D" id="3.90.320.10">
    <property type="match status" value="1"/>
</dbReference>